<feature type="region of interest" description="Disordered" evidence="1">
    <location>
        <begin position="1"/>
        <end position="97"/>
    </location>
</feature>
<feature type="region of interest" description="Disordered" evidence="1">
    <location>
        <begin position="289"/>
        <end position="319"/>
    </location>
</feature>
<gene>
    <name evidence="2" type="ORF">Ctob_000475</name>
</gene>
<feature type="region of interest" description="Disordered" evidence="1">
    <location>
        <begin position="238"/>
        <end position="270"/>
    </location>
</feature>
<protein>
    <submittedName>
        <fullName evidence="2">Uncharacterized protein</fullName>
    </submittedName>
</protein>
<proteinExistence type="predicted"/>
<reference evidence="3" key="1">
    <citation type="journal article" date="2015" name="PLoS Genet.">
        <title>Genome Sequence and Transcriptome Analyses of Chrysochromulina tobin: Metabolic Tools for Enhanced Algal Fitness in the Prominent Order Prymnesiales (Haptophyceae).</title>
        <authorList>
            <person name="Hovde B.T."/>
            <person name="Deodato C.R."/>
            <person name="Hunsperger H.M."/>
            <person name="Ryken S.A."/>
            <person name="Yost W."/>
            <person name="Jha R.K."/>
            <person name="Patterson J."/>
            <person name="Monnat R.J. Jr."/>
            <person name="Barlow S.B."/>
            <person name="Starkenburg S.R."/>
            <person name="Cattolico R.A."/>
        </authorList>
    </citation>
    <scope>NUCLEOTIDE SEQUENCE</scope>
    <source>
        <strain evidence="3">CCMP291</strain>
    </source>
</reference>
<dbReference type="EMBL" id="JWZX01003352">
    <property type="protein sequence ID" value="KOO21561.1"/>
    <property type="molecule type" value="Genomic_DNA"/>
</dbReference>
<feature type="compositionally biased region" description="Basic and acidic residues" evidence="1">
    <location>
        <begin position="23"/>
        <end position="34"/>
    </location>
</feature>
<dbReference type="AlphaFoldDB" id="A0A0M0J4R0"/>
<name>A0A0M0J4R0_9EUKA</name>
<accession>A0A0M0J4R0</accession>
<dbReference type="Proteomes" id="UP000037460">
    <property type="component" value="Unassembled WGS sequence"/>
</dbReference>
<feature type="region of interest" description="Disordered" evidence="1">
    <location>
        <begin position="351"/>
        <end position="370"/>
    </location>
</feature>
<comment type="caution">
    <text evidence="2">The sequence shown here is derived from an EMBL/GenBank/DDBJ whole genome shotgun (WGS) entry which is preliminary data.</text>
</comment>
<organism evidence="2 3">
    <name type="scientific">Chrysochromulina tobinii</name>
    <dbReference type="NCBI Taxonomy" id="1460289"/>
    <lineage>
        <taxon>Eukaryota</taxon>
        <taxon>Haptista</taxon>
        <taxon>Haptophyta</taxon>
        <taxon>Prymnesiophyceae</taxon>
        <taxon>Prymnesiales</taxon>
        <taxon>Chrysochromulinaceae</taxon>
        <taxon>Chrysochromulina</taxon>
    </lineage>
</organism>
<evidence type="ECO:0000313" key="3">
    <source>
        <dbReference type="Proteomes" id="UP000037460"/>
    </source>
</evidence>
<sequence length="370" mass="40807">MQFGRFAQKPDPPEYTTTGLHSGAEKDVWAPERKTRFKSTNTVSFNDPQKRDSASLRSPLERRLGMRDGESPTGDLKPGPTQYPRREYSNVPTAEEEMRNLSVSYERRVDGDRSTEVMPAVEWLSRADANPLVQRKDAPPMLPRHSARDHLSDVYKHSVLFDPAQPQIQTVVRVTRRQTADGCSAEELRSALVKDQQAAKMREVLKRQQAEKKAVEASEANELLELYSMGIRGVLSGTEAYSQPGDKGKLRPVTRSQTAANRDEQDRQAPALAAAVTAAVTVAAREAVARATARGVQPSESAPAAEKPPPVSGPLNELSWVKGGSVPIVKATRPKEVPRVFPPGTFDIRQQDAQRQLKQAQRFAPTRASG</sequence>
<keyword evidence="3" id="KW-1185">Reference proteome</keyword>
<feature type="compositionally biased region" description="Low complexity" evidence="1">
    <location>
        <begin position="289"/>
        <end position="305"/>
    </location>
</feature>
<feature type="compositionally biased region" description="Low complexity" evidence="1">
    <location>
        <begin position="351"/>
        <end position="362"/>
    </location>
</feature>
<feature type="compositionally biased region" description="Polar residues" evidence="1">
    <location>
        <begin position="38"/>
        <end position="47"/>
    </location>
</feature>
<evidence type="ECO:0000313" key="2">
    <source>
        <dbReference type="EMBL" id="KOO21561.1"/>
    </source>
</evidence>
<evidence type="ECO:0000256" key="1">
    <source>
        <dbReference type="SAM" id="MobiDB-lite"/>
    </source>
</evidence>
<feature type="compositionally biased region" description="Basic and acidic residues" evidence="1">
    <location>
        <begin position="48"/>
        <end position="70"/>
    </location>
</feature>